<reference evidence="2" key="2">
    <citation type="submission" date="2025-08" db="UniProtKB">
        <authorList>
            <consortium name="RefSeq"/>
        </authorList>
    </citation>
    <scope>IDENTIFICATION</scope>
    <source>
        <tissue evidence="2">Leaf</tissue>
    </source>
</reference>
<dbReference type="GeneID" id="107769414"/>
<dbReference type="OMA" id="KHATPLD"/>
<dbReference type="RefSeq" id="XP_016444108.1">
    <property type="nucleotide sequence ID" value="XM_016588622.1"/>
</dbReference>
<dbReference type="InterPro" id="IPR045880">
    <property type="entry name" value="ZCF37"/>
</dbReference>
<accession>A0A1S3XVZ4</accession>
<dbReference type="STRING" id="4097.A0A1S3XVZ4"/>
<dbReference type="PANTHER" id="PTHR35275:SF4">
    <property type="entry name" value="ZCF37"/>
    <property type="match status" value="1"/>
</dbReference>
<organism evidence="1 2">
    <name type="scientific">Nicotiana tabacum</name>
    <name type="common">Common tobacco</name>
    <dbReference type="NCBI Taxonomy" id="4097"/>
    <lineage>
        <taxon>Eukaryota</taxon>
        <taxon>Viridiplantae</taxon>
        <taxon>Streptophyta</taxon>
        <taxon>Embryophyta</taxon>
        <taxon>Tracheophyta</taxon>
        <taxon>Spermatophyta</taxon>
        <taxon>Magnoliopsida</taxon>
        <taxon>eudicotyledons</taxon>
        <taxon>Gunneridae</taxon>
        <taxon>Pentapetalae</taxon>
        <taxon>asterids</taxon>
        <taxon>lamiids</taxon>
        <taxon>Solanales</taxon>
        <taxon>Solanaceae</taxon>
        <taxon>Nicotianoideae</taxon>
        <taxon>Nicotianeae</taxon>
        <taxon>Nicotiana</taxon>
    </lineage>
</organism>
<dbReference type="AlphaFoldDB" id="A0A1S3XVZ4"/>
<keyword evidence="1" id="KW-1185">Reference proteome</keyword>
<evidence type="ECO:0000313" key="1">
    <source>
        <dbReference type="Proteomes" id="UP000790787"/>
    </source>
</evidence>
<reference evidence="1" key="1">
    <citation type="journal article" date="2014" name="Nat. Commun.">
        <title>The tobacco genome sequence and its comparison with those of tomato and potato.</title>
        <authorList>
            <person name="Sierro N."/>
            <person name="Battey J.N."/>
            <person name="Ouadi S."/>
            <person name="Bakaher N."/>
            <person name="Bovet L."/>
            <person name="Willig A."/>
            <person name="Goepfert S."/>
            <person name="Peitsch M.C."/>
            <person name="Ivanov N.V."/>
        </authorList>
    </citation>
    <scope>NUCLEOTIDE SEQUENCE [LARGE SCALE GENOMIC DNA]</scope>
</reference>
<protein>
    <submittedName>
        <fullName evidence="2">Uncharacterized protein LOC107769414</fullName>
    </submittedName>
</protein>
<sequence>MFNSCICGNFHHKEEDDDMETVSPCSTPKRSKRTSLSRTKDSKYNPYADRGLDKFSALLANLEDKKQNIYTQMGSDDISFVRFVFSNSDSVKPIVVKLKDKNQISSDDTDDDKQMIKKKSEFVDKQTTHEASSEIQERKVESKRRILKKKFYRNLKLANFKKPAYYLPLAIILILVFLAIYGRSFAILCTSIGWYLIPMIRSSTRRPKRKKEYVRKLSAKRVTINEGPTTDKLLARKHGQKSS</sequence>
<dbReference type="OrthoDB" id="1932497at2759"/>
<gene>
    <name evidence="2" type="primary">LOC107769414</name>
</gene>
<name>A0A1S3XVZ4_TOBAC</name>
<dbReference type="PaxDb" id="4097-A0A1S3XVZ4"/>
<proteinExistence type="predicted"/>
<evidence type="ECO:0000313" key="2">
    <source>
        <dbReference type="RefSeq" id="XP_016444108.2"/>
    </source>
</evidence>
<dbReference type="RefSeq" id="XP_016444108.2">
    <property type="nucleotide sequence ID" value="XM_016588622.2"/>
</dbReference>
<dbReference type="PANTHER" id="PTHR35275">
    <property type="entry name" value="ZCF37"/>
    <property type="match status" value="1"/>
</dbReference>
<dbReference type="KEGG" id="nta:107769414"/>
<dbReference type="Proteomes" id="UP000790787">
    <property type="component" value="Chromosome 20"/>
</dbReference>